<evidence type="ECO:0000256" key="6">
    <source>
        <dbReference type="SAM" id="Phobius"/>
    </source>
</evidence>
<evidence type="ECO:0000256" key="7">
    <source>
        <dbReference type="SAM" id="SignalP"/>
    </source>
</evidence>
<feature type="transmembrane region" description="Helical" evidence="6">
    <location>
        <begin position="93"/>
        <end position="116"/>
    </location>
</feature>
<comment type="caution">
    <text evidence="9">The sequence shown here is derived from an EMBL/GenBank/DDBJ whole genome shotgun (WGS) entry which is preliminary data.</text>
</comment>
<feature type="signal peptide" evidence="7">
    <location>
        <begin position="1"/>
        <end position="20"/>
    </location>
</feature>
<dbReference type="Pfam" id="PF07690">
    <property type="entry name" value="MFS_1"/>
    <property type="match status" value="1"/>
</dbReference>
<evidence type="ECO:0000256" key="4">
    <source>
        <dbReference type="ARBA" id="ARBA00022989"/>
    </source>
</evidence>
<feature type="transmembrane region" description="Helical" evidence="6">
    <location>
        <begin position="295"/>
        <end position="315"/>
    </location>
</feature>
<proteinExistence type="predicted"/>
<feature type="domain" description="Major facilitator superfamily (MFS) profile" evidence="8">
    <location>
        <begin position="1"/>
        <end position="381"/>
    </location>
</feature>
<evidence type="ECO:0000313" key="9">
    <source>
        <dbReference type="EMBL" id="GAA5483212.1"/>
    </source>
</evidence>
<dbReference type="EMBL" id="BAABRI010000013">
    <property type="protein sequence ID" value="GAA5483212.1"/>
    <property type="molecule type" value="Genomic_DNA"/>
</dbReference>
<dbReference type="Proteomes" id="UP001476282">
    <property type="component" value="Unassembled WGS sequence"/>
</dbReference>
<evidence type="ECO:0000256" key="3">
    <source>
        <dbReference type="ARBA" id="ARBA00022692"/>
    </source>
</evidence>
<feature type="transmembrane region" description="Helical" evidence="6">
    <location>
        <begin position="356"/>
        <end position="374"/>
    </location>
</feature>
<dbReference type="PANTHER" id="PTHR43702">
    <property type="entry name" value="L-FUCOSE-PROTON SYMPORTER"/>
    <property type="match status" value="1"/>
</dbReference>
<dbReference type="InterPro" id="IPR050375">
    <property type="entry name" value="MFS_TsgA-like"/>
</dbReference>
<dbReference type="InterPro" id="IPR036259">
    <property type="entry name" value="MFS_trans_sf"/>
</dbReference>
<dbReference type="PANTHER" id="PTHR43702:SF3">
    <property type="entry name" value="PROTEIN TSGA"/>
    <property type="match status" value="1"/>
</dbReference>
<dbReference type="PROSITE" id="PS50850">
    <property type="entry name" value="MFS"/>
    <property type="match status" value="1"/>
</dbReference>
<keyword evidence="10" id="KW-1185">Reference proteome</keyword>
<protein>
    <recommendedName>
        <fullName evidence="8">Major facilitator superfamily (MFS) profile domain-containing protein</fullName>
    </recommendedName>
</protein>
<evidence type="ECO:0000256" key="1">
    <source>
        <dbReference type="ARBA" id="ARBA00004429"/>
    </source>
</evidence>
<keyword evidence="2" id="KW-1003">Cell membrane</keyword>
<dbReference type="RefSeq" id="WP_353567333.1">
    <property type="nucleotide sequence ID" value="NZ_BAABRI010000013.1"/>
</dbReference>
<evidence type="ECO:0000259" key="8">
    <source>
        <dbReference type="PROSITE" id="PS50850"/>
    </source>
</evidence>
<name>A0ABP9UR65_9BACT</name>
<evidence type="ECO:0000256" key="2">
    <source>
        <dbReference type="ARBA" id="ARBA00022475"/>
    </source>
</evidence>
<evidence type="ECO:0000256" key="5">
    <source>
        <dbReference type="ARBA" id="ARBA00023136"/>
    </source>
</evidence>
<keyword evidence="7" id="KW-0732">Signal</keyword>
<feature type="chain" id="PRO_5046771767" description="Major facilitator superfamily (MFS) profile domain-containing protein" evidence="7">
    <location>
        <begin position="21"/>
        <end position="384"/>
    </location>
</feature>
<feature type="transmembrane region" description="Helical" evidence="6">
    <location>
        <begin position="327"/>
        <end position="344"/>
    </location>
</feature>
<gene>
    <name evidence="9" type="ORF">Hsar01_02441</name>
</gene>
<dbReference type="InterPro" id="IPR020846">
    <property type="entry name" value="MFS_dom"/>
</dbReference>
<feature type="transmembrane region" description="Helical" evidence="6">
    <location>
        <begin position="164"/>
        <end position="182"/>
    </location>
</feature>
<keyword evidence="3 6" id="KW-0812">Transmembrane</keyword>
<feature type="transmembrane region" description="Helical" evidence="6">
    <location>
        <begin position="194"/>
        <end position="218"/>
    </location>
</feature>
<keyword evidence="5 6" id="KW-0472">Membrane</keyword>
<comment type="subcellular location">
    <subcellularLocation>
        <location evidence="1">Cell inner membrane</location>
        <topology evidence="1">Multi-pass membrane protein</topology>
    </subcellularLocation>
</comment>
<dbReference type="Gene3D" id="1.20.1250.20">
    <property type="entry name" value="MFS general substrate transporter like domains"/>
    <property type="match status" value="2"/>
</dbReference>
<organism evidence="9 10">
    <name type="scientific">Haloferula sargassicola</name>
    <dbReference type="NCBI Taxonomy" id="490096"/>
    <lineage>
        <taxon>Bacteria</taxon>
        <taxon>Pseudomonadati</taxon>
        <taxon>Verrucomicrobiota</taxon>
        <taxon>Verrucomicrobiia</taxon>
        <taxon>Verrucomicrobiales</taxon>
        <taxon>Verrucomicrobiaceae</taxon>
        <taxon>Haloferula</taxon>
    </lineage>
</organism>
<dbReference type="SUPFAM" id="SSF103473">
    <property type="entry name" value="MFS general substrate transporter"/>
    <property type="match status" value="1"/>
</dbReference>
<feature type="transmembrane region" description="Helical" evidence="6">
    <location>
        <begin position="271"/>
        <end position="289"/>
    </location>
</feature>
<sequence>MNIKTLPILLAFLLMGVADAMGPLSDAVKEQFQLSSVMAALMPFFVFIAFAIFSVPGGLLAARIGKKKVLLLGLGLNTIAVAVPAFMNPPYPLLLACIFLLGVGTTFLQVAGNPIMRDVSASGNYSRNLALAQGFKGIGSSASALLPYVIGGVALLAAMGWRGAFPIFFALMAVAFVLVAMMKIDETKADVPPSISSSLGLLGIPTFAMAVLGIFLYVGAEVCMGTFLKPTLAELGLAEEKAAGFGPTMFFAFITVGRLVGGVVKINPHTFFRISALVGLIGVGCIMSGMQQLALVGVVLGGLGFANIWPMLFSITVEEKPESASELSGLMCMAISGGALVPLLMGKLVDADIAKALTFVVPGVCFVYLLLLSLKSGKTAPAAA</sequence>
<dbReference type="InterPro" id="IPR011701">
    <property type="entry name" value="MFS"/>
</dbReference>
<accession>A0ABP9UR65</accession>
<reference evidence="9 10" key="1">
    <citation type="submission" date="2024-02" db="EMBL/GenBank/DDBJ databases">
        <title>Haloferula sargassicola NBRC 104335.</title>
        <authorList>
            <person name="Ichikawa N."/>
            <person name="Katano-Makiyama Y."/>
            <person name="Hidaka K."/>
        </authorList>
    </citation>
    <scope>NUCLEOTIDE SEQUENCE [LARGE SCALE GENOMIC DNA]</scope>
    <source>
        <strain evidence="9 10">NBRC 104335</strain>
    </source>
</reference>
<feature type="transmembrane region" description="Helical" evidence="6">
    <location>
        <begin position="36"/>
        <end position="62"/>
    </location>
</feature>
<evidence type="ECO:0000313" key="10">
    <source>
        <dbReference type="Proteomes" id="UP001476282"/>
    </source>
</evidence>
<keyword evidence="4 6" id="KW-1133">Transmembrane helix</keyword>
<feature type="transmembrane region" description="Helical" evidence="6">
    <location>
        <begin position="137"/>
        <end position="158"/>
    </location>
</feature>
<feature type="transmembrane region" description="Helical" evidence="6">
    <location>
        <begin position="69"/>
        <end position="87"/>
    </location>
</feature>
<feature type="transmembrane region" description="Helical" evidence="6">
    <location>
        <begin position="242"/>
        <end position="264"/>
    </location>
</feature>